<dbReference type="EMBL" id="JAACJN010000221">
    <property type="protein sequence ID" value="KAF5359965.1"/>
    <property type="molecule type" value="Genomic_DNA"/>
</dbReference>
<dbReference type="AlphaFoldDB" id="A0A8H5G850"/>
<evidence type="ECO:0000313" key="2">
    <source>
        <dbReference type="Proteomes" id="UP000518752"/>
    </source>
</evidence>
<comment type="caution">
    <text evidence="1">The sequence shown here is derived from an EMBL/GenBank/DDBJ whole genome shotgun (WGS) entry which is preliminary data.</text>
</comment>
<proteinExistence type="predicted"/>
<keyword evidence="2" id="KW-1185">Reference proteome</keyword>
<dbReference type="Proteomes" id="UP000518752">
    <property type="component" value="Unassembled WGS sequence"/>
</dbReference>
<protein>
    <submittedName>
        <fullName evidence="1">Uncharacterized protein</fullName>
    </submittedName>
</protein>
<accession>A0A8H5G850</accession>
<gene>
    <name evidence="1" type="ORF">D9757_012144</name>
</gene>
<evidence type="ECO:0000313" key="1">
    <source>
        <dbReference type="EMBL" id="KAF5359965.1"/>
    </source>
</evidence>
<name>A0A8H5G850_9AGAR</name>
<sequence>MFLFTTLMANQARIIEISTPPLVQGYGGFIPSSTQKDRGFVFPRPAAFSFLDSQAPFSSYLLTSPPGFCATSVAKALAYWLDCNRDSTVDAIYRPHFPNNLPEPDALVLFIHLSQLDRSAEQRTIPRYSDIIKIINTSVWKSARAFVIACTTRLKGAKELYESKFKLKTVTLTAIEIIQEILVLVRECDQKFTVIIDGYDAFLLFCWSRHRVSPAYCRLADEIGPYLYRIFATLGENLSAEKGIKKVYVFGASEGNRSLLEGIPRLINLTREPQLDGLFGFTQGEVKALCQAICKPDQDWRSLSKAVLKSCPDRQIRLHNGDLSAKLFAPYGIIFFLKSRQARPYLGDFRFKPPSGYIPSILPQLLRVSGYLLNQLPDKGTIRSEILAGTGLVFESSNPVSMLEMMGCDRPSRDRVFTSLGDIGLLVTAGPGTVRPLDISAERTWTSAIRSFSPQIIQEVWEKYVAELNSPHNAGKIEREENFQPVLGFLLRRITQAAILELPLKWQYLGRVGFVDIFVMADGSYFFIELKNIPLKLILDAGNEGIASLEDLRRYYRSGKELKTIEYLTWYSLSESPTMNVLDCHGKKQFRYTVGELQAAAERQVIGYMEMASRGQFEDVRTTVYVVGDHDVRVGQLRIDTSKNSPIPIRCVVGISLAGVANIFEEVHKTDPAGRPQTFFTTTHFHV</sequence>
<organism evidence="1 2">
    <name type="scientific">Collybiopsis confluens</name>
    <dbReference type="NCBI Taxonomy" id="2823264"/>
    <lineage>
        <taxon>Eukaryota</taxon>
        <taxon>Fungi</taxon>
        <taxon>Dikarya</taxon>
        <taxon>Basidiomycota</taxon>
        <taxon>Agaricomycotina</taxon>
        <taxon>Agaricomycetes</taxon>
        <taxon>Agaricomycetidae</taxon>
        <taxon>Agaricales</taxon>
        <taxon>Marasmiineae</taxon>
        <taxon>Omphalotaceae</taxon>
        <taxon>Collybiopsis</taxon>
    </lineage>
</organism>
<reference evidence="1 2" key="1">
    <citation type="journal article" date="2020" name="ISME J.">
        <title>Uncovering the hidden diversity of litter-decomposition mechanisms in mushroom-forming fungi.</title>
        <authorList>
            <person name="Floudas D."/>
            <person name="Bentzer J."/>
            <person name="Ahren D."/>
            <person name="Johansson T."/>
            <person name="Persson P."/>
            <person name="Tunlid A."/>
        </authorList>
    </citation>
    <scope>NUCLEOTIDE SEQUENCE [LARGE SCALE GENOMIC DNA]</scope>
    <source>
        <strain evidence="1 2">CBS 406.79</strain>
    </source>
</reference>